<name>A0A366D799_9NOCA</name>
<dbReference type="AlphaFoldDB" id="A0A366D799"/>
<gene>
    <name evidence="1" type="ORF">DFR74_1156</name>
</gene>
<sequence>MSELATAFTTVSDLLDAGRHDEARRVFADAVAEHATEADLTRWGQLLKVFTSMPYPVARAYLRGVWRSADPEVRAWLDRNVSRTDPCLHRPAEPDTWRPWLYTVPLVAASYPVRRMIATDDTPRTYGVTPSIPTEIAARRARRKPEHIDAIRSKRRPVREPYVVRDYIWNQFLVDAAPAFEASPWDRVYVEQVADQIRLERDRRGQRTREDFDAVAVANRRTGLRVRTDDRPQILYGGNDIDYDTFAISTSPVWVCVYCFAERACADHFQTGPDGARLSDDGLCAQCRDTDRPGIAPLAPGFTLADEVGAYCRFLAQHYPAAARGVLNSLRLRSSSLRVRGLLTAFLDQFDESSTEIAQVIPLQPVALRNGRCLACHMPDEIIDEDDLCDECRTKYAAAVPA</sequence>
<dbReference type="Proteomes" id="UP000252586">
    <property type="component" value="Unassembled WGS sequence"/>
</dbReference>
<evidence type="ECO:0000313" key="1">
    <source>
        <dbReference type="EMBL" id="RBO85158.1"/>
    </source>
</evidence>
<keyword evidence="2" id="KW-1185">Reference proteome</keyword>
<dbReference type="OrthoDB" id="4568218at2"/>
<dbReference type="EMBL" id="QNRE01000015">
    <property type="protein sequence ID" value="RBO85158.1"/>
    <property type="molecule type" value="Genomic_DNA"/>
</dbReference>
<evidence type="ECO:0000313" key="2">
    <source>
        <dbReference type="Proteomes" id="UP000252586"/>
    </source>
</evidence>
<comment type="caution">
    <text evidence="1">The sequence shown here is derived from an EMBL/GenBank/DDBJ whole genome shotgun (WGS) entry which is preliminary data.</text>
</comment>
<accession>A0A366D799</accession>
<dbReference type="RefSeq" id="WP_067509366.1">
    <property type="nucleotide sequence ID" value="NZ_CP107943.1"/>
</dbReference>
<proteinExistence type="predicted"/>
<protein>
    <submittedName>
        <fullName evidence="1">Uncharacterized protein</fullName>
    </submittedName>
</protein>
<reference evidence="1 2" key="1">
    <citation type="submission" date="2018-06" db="EMBL/GenBank/DDBJ databases">
        <title>Genomic Encyclopedia of Type Strains, Phase IV (KMG-IV): sequencing the most valuable type-strain genomes for metagenomic binning, comparative biology and taxonomic classification.</title>
        <authorList>
            <person name="Goeker M."/>
        </authorList>
    </citation>
    <scope>NUCLEOTIDE SEQUENCE [LARGE SCALE GENOMIC DNA]</scope>
    <source>
        <strain evidence="1 2">DSM 44599</strain>
    </source>
</reference>
<organism evidence="1 2">
    <name type="scientific">Nocardia puris</name>
    <dbReference type="NCBI Taxonomy" id="208602"/>
    <lineage>
        <taxon>Bacteria</taxon>
        <taxon>Bacillati</taxon>
        <taxon>Actinomycetota</taxon>
        <taxon>Actinomycetes</taxon>
        <taxon>Mycobacteriales</taxon>
        <taxon>Nocardiaceae</taxon>
        <taxon>Nocardia</taxon>
    </lineage>
</organism>